<organism evidence="12 13">
    <name type="scientific">Flavobacterium limi</name>
    <dbReference type="NCBI Taxonomy" id="2045105"/>
    <lineage>
        <taxon>Bacteria</taxon>
        <taxon>Pseudomonadati</taxon>
        <taxon>Bacteroidota</taxon>
        <taxon>Flavobacteriia</taxon>
        <taxon>Flavobacteriales</taxon>
        <taxon>Flavobacteriaceae</taxon>
        <taxon>Flavobacterium</taxon>
    </lineage>
</organism>
<dbReference type="Pfam" id="PF17655">
    <property type="entry name" value="IRK_C"/>
    <property type="match status" value="1"/>
</dbReference>
<dbReference type="SUPFAM" id="SSF81296">
    <property type="entry name" value="E set domains"/>
    <property type="match status" value="1"/>
</dbReference>
<comment type="caution">
    <text evidence="12">The sequence shown here is derived from an EMBL/GenBank/DDBJ whole genome shotgun (WGS) entry which is preliminary data.</text>
</comment>
<dbReference type="Gene3D" id="2.60.40.1400">
    <property type="entry name" value="G protein-activated inward rectifier potassium channel 1"/>
    <property type="match status" value="1"/>
</dbReference>
<evidence type="ECO:0000313" key="12">
    <source>
        <dbReference type="EMBL" id="GGF09989.1"/>
    </source>
</evidence>
<dbReference type="Proteomes" id="UP000655016">
    <property type="component" value="Unassembled WGS sequence"/>
</dbReference>
<dbReference type="PANTHER" id="PTHR11767:SF102">
    <property type="entry name" value="INWARDLY RECTIFYING POTASSIUM CHANNEL 1, ISOFORM F"/>
    <property type="match status" value="1"/>
</dbReference>
<dbReference type="InterPro" id="IPR041647">
    <property type="entry name" value="IRK_C"/>
</dbReference>
<evidence type="ECO:0000256" key="2">
    <source>
        <dbReference type="ARBA" id="ARBA00022448"/>
    </source>
</evidence>
<sequence>MVHPITENSPLYNFSEEDFNKIHGEILVFISTFDDIFSNTVAARTSYTFNEIVYGAKFKTMYNRSKDGFSTILHLDLLNNIERVNF</sequence>
<evidence type="ECO:0000256" key="4">
    <source>
        <dbReference type="ARBA" id="ARBA00022692"/>
    </source>
</evidence>
<dbReference type="InterPro" id="IPR013518">
    <property type="entry name" value="K_chnl_inward-rec_Kir_cyto"/>
</dbReference>
<keyword evidence="5" id="KW-0851">Voltage-gated channel</keyword>
<evidence type="ECO:0000256" key="5">
    <source>
        <dbReference type="ARBA" id="ARBA00022882"/>
    </source>
</evidence>
<dbReference type="InterPro" id="IPR016449">
    <property type="entry name" value="K_chnl_inward-rec_Kir"/>
</dbReference>
<dbReference type="EMBL" id="BMKP01000003">
    <property type="protein sequence ID" value="GGF09989.1"/>
    <property type="molecule type" value="Genomic_DNA"/>
</dbReference>
<keyword evidence="13" id="KW-1185">Reference proteome</keyword>
<keyword evidence="9" id="KW-0472">Membrane</keyword>
<evidence type="ECO:0000256" key="10">
    <source>
        <dbReference type="ARBA" id="ARBA00023303"/>
    </source>
</evidence>
<feature type="domain" description="Inward rectifier potassium channel C-terminal" evidence="11">
    <location>
        <begin position="1"/>
        <end position="68"/>
    </location>
</feature>
<comment type="subcellular location">
    <subcellularLocation>
        <location evidence="1">Membrane</location>
        <topology evidence="1">Multi-pass membrane protein</topology>
    </subcellularLocation>
</comment>
<keyword evidence="3" id="KW-0633">Potassium transport</keyword>
<keyword evidence="6" id="KW-0630">Potassium</keyword>
<protein>
    <recommendedName>
        <fullName evidence="11">Inward rectifier potassium channel C-terminal domain-containing protein</fullName>
    </recommendedName>
</protein>
<keyword evidence="2" id="KW-0813">Transport</keyword>
<keyword evidence="7" id="KW-1133">Transmembrane helix</keyword>
<evidence type="ECO:0000256" key="8">
    <source>
        <dbReference type="ARBA" id="ARBA00023065"/>
    </source>
</evidence>
<dbReference type="PANTHER" id="PTHR11767">
    <property type="entry name" value="INWARD RECTIFIER POTASSIUM CHANNEL"/>
    <property type="match status" value="1"/>
</dbReference>
<evidence type="ECO:0000256" key="3">
    <source>
        <dbReference type="ARBA" id="ARBA00022538"/>
    </source>
</evidence>
<reference evidence="13" key="1">
    <citation type="journal article" date="2019" name="Int. J. Syst. Evol. Microbiol.">
        <title>The Global Catalogue of Microorganisms (GCM) 10K type strain sequencing project: providing services to taxonomists for standard genome sequencing and annotation.</title>
        <authorList>
            <consortium name="The Broad Institute Genomics Platform"/>
            <consortium name="The Broad Institute Genome Sequencing Center for Infectious Disease"/>
            <person name="Wu L."/>
            <person name="Ma J."/>
        </authorList>
    </citation>
    <scope>NUCLEOTIDE SEQUENCE [LARGE SCALE GENOMIC DNA]</scope>
    <source>
        <strain evidence="13">CGMCC 1.16060</strain>
    </source>
</reference>
<evidence type="ECO:0000256" key="6">
    <source>
        <dbReference type="ARBA" id="ARBA00022958"/>
    </source>
</evidence>
<name>A0ABQ1U6M6_9FLAO</name>
<evidence type="ECO:0000256" key="9">
    <source>
        <dbReference type="ARBA" id="ARBA00023136"/>
    </source>
</evidence>
<keyword evidence="8" id="KW-0406">Ion transport</keyword>
<keyword evidence="4" id="KW-0812">Transmembrane</keyword>
<evidence type="ECO:0000256" key="7">
    <source>
        <dbReference type="ARBA" id="ARBA00022989"/>
    </source>
</evidence>
<gene>
    <name evidence="12" type="ORF">GCM10011518_18970</name>
</gene>
<proteinExistence type="predicted"/>
<dbReference type="InterPro" id="IPR014756">
    <property type="entry name" value="Ig_E-set"/>
</dbReference>
<keyword evidence="10" id="KW-0407">Ion channel</keyword>
<accession>A0ABQ1U6M6</accession>
<evidence type="ECO:0000313" key="13">
    <source>
        <dbReference type="Proteomes" id="UP000655016"/>
    </source>
</evidence>
<evidence type="ECO:0000259" key="11">
    <source>
        <dbReference type="Pfam" id="PF17655"/>
    </source>
</evidence>
<evidence type="ECO:0000256" key="1">
    <source>
        <dbReference type="ARBA" id="ARBA00004141"/>
    </source>
</evidence>